<feature type="domain" description="Trehalase-like N-terminal" evidence="2">
    <location>
        <begin position="33"/>
        <end position="169"/>
    </location>
</feature>
<gene>
    <name evidence="3" type="ORF">SAMN06265348_102384</name>
</gene>
<dbReference type="InterPro" id="IPR008928">
    <property type="entry name" value="6-hairpin_glycosidase_sf"/>
</dbReference>
<dbReference type="SUPFAM" id="SSF48208">
    <property type="entry name" value="Six-hairpin glycosidases"/>
    <property type="match status" value="1"/>
</dbReference>
<dbReference type="GO" id="GO:0005975">
    <property type="term" value="P:carbohydrate metabolic process"/>
    <property type="evidence" value="ECO:0007669"/>
    <property type="project" value="InterPro"/>
</dbReference>
<evidence type="ECO:0000259" key="2">
    <source>
        <dbReference type="Pfam" id="PF19291"/>
    </source>
</evidence>
<dbReference type="GO" id="GO:0004553">
    <property type="term" value="F:hydrolase activity, hydrolyzing O-glycosyl compounds"/>
    <property type="evidence" value="ECO:0007669"/>
    <property type="project" value="TreeGrafter"/>
</dbReference>
<dbReference type="InterPro" id="IPR012341">
    <property type="entry name" value="6hp_glycosidase-like_sf"/>
</dbReference>
<proteinExistence type="predicted"/>
<dbReference type="Pfam" id="PF00723">
    <property type="entry name" value="Glyco_hydro_15"/>
    <property type="match status" value="1"/>
</dbReference>
<reference evidence="3 4" key="1">
    <citation type="submission" date="2017-05" db="EMBL/GenBank/DDBJ databases">
        <authorList>
            <person name="Varghese N."/>
            <person name="Submissions S."/>
        </authorList>
    </citation>
    <scope>NUCLEOTIDE SEQUENCE [LARGE SCALE GENOMIC DNA]</scope>
    <source>
        <strain evidence="3 4">DSM 19036</strain>
    </source>
</reference>
<evidence type="ECO:0000259" key="1">
    <source>
        <dbReference type="Pfam" id="PF00723"/>
    </source>
</evidence>
<keyword evidence="4" id="KW-1185">Reference proteome</keyword>
<dbReference type="EMBL" id="FXTN01000002">
    <property type="protein sequence ID" value="SMO47677.1"/>
    <property type="molecule type" value="Genomic_DNA"/>
</dbReference>
<organism evidence="3 4">
    <name type="scientific">Pedobacter westerhofensis</name>
    <dbReference type="NCBI Taxonomy" id="425512"/>
    <lineage>
        <taxon>Bacteria</taxon>
        <taxon>Pseudomonadati</taxon>
        <taxon>Bacteroidota</taxon>
        <taxon>Sphingobacteriia</taxon>
        <taxon>Sphingobacteriales</taxon>
        <taxon>Sphingobacteriaceae</taxon>
        <taxon>Pedobacter</taxon>
    </lineage>
</organism>
<dbReference type="Proteomes" id="UP000320300">
    <property type="component" value="Unassembled WGS sequence"/>
</dbReference>
<protein>
    <submittedName>
        <fullName evidence="3">Glucoamylase (Glucan-1,4-alpha-glucosidase), GH15 family</fullName>
    </submittedName>
</protein>
<evidence type="ECO:0000313" key="4">
    <source>
        <dbReference type="Proteomes" id="UP000320300"/>
    </source>
</evidence>
<name>A0A521BKK2_9SPHI</name>
<accession>A0A521BKK2</accession>
<sequence length="627" mass="72054">MGRYEISTLFVHLKTLKHFCGLIRVKKAPPYLPIENYGIIGNMKTIALVSLDGNIDFMCFPNFDSPTIFASLLDQTNGGSFSVTPQFDSFKTKQLYIPGTAVLLTRFFSDDGIAEVTDYMPLEEGDDKTICAIVRKIKTVRGKINYTINCAPRFDYAKAEHKVEKHGKQELVFNAINDGDTMVRLIADFPLRLKGEDGFAEFTLGQGEETWVVLESAKKGESKHLRDINFYKNDTYQPTIAFWRHWINKSTYKGRWTDLVSRSAITLKLLTSASYGSMVAAPTFSLPESVGNDRNWDYRFTWIRDAAFTMYAFLRLGYWEEASAFLKWIHERSGDEVLNLMYAIDGSPVMEEEVLENMEGYMGTAPVRIGNAAKDQSQLDIYGELIDTIYLYNKNHSKINYEFWTTVQKHIACVVADWKKPDHGMWEFRNGKKHFLHTRLMCWVAMDRAIKIAVDRSFPYPEKEWKEVRDAIYIDIYEDFWNKKLGAWVQYKGADVVDASVLLMPLVHFITPDEPRWLSTLKVVEEKLSTDVLIYRYDNKEGSDGLEGEEGTFNMCSFWFIEVLAKNKEIDKALESFEKMTGYANHLGLFAEQIGKRGEHLGNFPQAFTHLALISAALELDKQLDRL</sequence>
<feature type="domain" description="GH15-like" evidence="1">
    <location>
        <begin position="257"/>
        <end position="617"/>
    </location>
</feature>
<dbReference type="PANTHER" id="PTHR31616">
    <property type="entry name" value="TREHALASE"/>
    <property type="match status" value="1"/>
</dbReference>
<dbReference type="PANTHER" id="PTHR31616:SF0">
    <property type="entry name" value="GLUCAN 1,4-ALPHA-GLUCOSIDASE"/>
    <property type="match status" value="1"/>
</dbReference>
<dbReference type="Gene3D" id="1.50.10.10">
    <property type="match status" value="1"/>
</dbReference>
<dbReference type="AlphaFoldDB" id="A0A521BKK2"/>
<dbReference type="InterPro" id="IPR011613">
    <property type="entry name" value="GH15-like"/>
</dbReference>
<evidence type="ECO:0000313" key="3">
    <source>
        <dbReference type="EMBL" id="SMO47677.1"/>
    </source>
</evidence>
<dbReference type="InterPro" id="IPR045582">
    <property type="entry name" value="Trehalase-like_N"/>
</dbReference>
<dbReference type="Pfam" id="PF19291">
    <property type="entry name" value="TREH_N"/>
    <property type="match status" value="1"/>
</dbReference>